<reference evidence="2 3" key="1">
    <citation type="submission" date="2020-08" db="EMBL/GenBank/DDBJ databases">
        <title>Genomic Encyclopedia of Type Strains, Phase IV (KMG-IV): sequencing the most valuable type-strain genomes for metagenomic binning, comparative biology and taxonomic classification.</title>
        <authorList>
            <person name="Goeker M."/>
        </authorList>
    </citation>
    <scope>NUCLEOTIDE SEQUENCE [LARGE SCALE GENOMIC DNA]</scope>
    <source>
        <strain evidence="2 3">DSM 26723</strain>
    </source>
</reference>
<dbReference type="Proteomes" id="UP000588068">
    <property type="component" value="Unassembled WGS sequence"/>
</dbReference>
<name>A0A841HN05_9GAMM</name>
<accession>A0A841HN05</accession>
<sequence length="66" mass="7258">MYSVLIDDCRKLLTPSETGHTIAASAIDIEVSRDTTLAAWMQRRRESSARTTDGMIIDGPFAETKG</sequence>
<evidence type="ECO:0000313" key="2">
    <source>
        <dbReference type="EMBL" id="MBB6094123.1"/>
    </source>
</evidence>
<dbReference type="RefSeq" id="WP_184333104.1">
    <property type="nucleotide sequence ID" value="NZ_JACHHZ010000003.1"/>
</dbReference>
<keyword evidence="3" id="KW-1185">Reference proteome</keyword>
<proteinExistence type="predicted"/>
<organism evidence="2 3">
    <name type="scientific">Povalibacter uvarum</name>
    <dbReference type="NCBI Taxonomy" id="732238"/>
    <lineage>
        <taxon>Bacteria</taxon>
        <taxon>Pseudomonadati</taxon>
        <taxon>Pseudomonadota</taxon>
        <taxon>Gammaproteobacteria</taxon>
        <taxon>Steroidobacterales</taxon>
        <taxon>Steroidobacteraceae</taxon>
        <taxon>Povalibacter</taxon>
    </lineage>
</organism>
<feature type="region of interest" description="Disordered" evidence="1">
    <location>
        <begin position="44"/>
        <end position="66"/>
    </location>
</feature>
<gene>
    <name evidence="2" type="ORF">HNQ60_003004</name>
</gene>
<evidence type="ECO:0000313" key="3">
    <source>
        <dbReference type="Proteomes" id="UP000588068"/>
    </source>
</evidence>
<evidence type="ECO:0000256" key="1">
    <source>
        <dbReference type="SAM" id="MobiDB-lite"/>
    </source>
</evidence>
<protein>
    <submittedName>
        <fullName evidence="2">Uncharacterized protein</fullName>
    </submittedName>
</protein>
<dbReference type="EMBL" id="JACHHZ010000003">
    <property type="protein sequence ID" value="MBB6094123.1"/>
    <property type="molecule type" value="Genomic_DNA"/>
</dbReference>
<comment type="caution">
    <text evidence="2">The sequence shown here is derived from an EMBL/GenBank/DDBJ whole genome shotgun (WGS) entry which is preliminary data.</text>
</comment>
<dbReference type="AlphaFoldDB" id="A0A841HN05"/>